<protein>
    <submittedName>
        <fullName evidence="2">Uncharacterized protein</fullName>
    </submittedName>
</protein>
<dbReference type="KEGG" id="mbah:HYN46_12740"/>
<feature type="region of interest" description="Disordered" evidence="1">
    <location>
        <begin position="1"/>
        <end position="35"/>
    </location>
</feature>
<dbReference type="AlphaFoldDB" id="A0A345P8L2"/>
<accession>A0A345P8L2</accession>
<organism evidence="2 3">
    <name type="scientific">Aquirhabdus parva</name>
    <dbReference type="NCBI Taxonomy" id="2283318"/>
    <lineage>
        <taxon>Bacteria</taxon>
        <taxon>Pseudomonadati</taxon>
        <taxon>Pseudomonadota</taxon>
        <taxon>Gammaproteobacteria</taxon>
        <taxon>Moraxellales</taxon>
        <taxon>Moraxellaceae</taxon>
        <taxon>Aquirhabdus</taxon>
    </lineage>
</organism>
<sequence length="66" mass="7746">MLTRYLQQTKALPPQKNAQQTKALPPQKNAQQTNGVQKTIWSINVRILRLTQELRQSHVSRFMQFL</sequence>
<evidence type="ECO:0000313" key="2">
    <source>
        <dbReference type="EMBL" id="AXI03621.1"/>
    </source>
</evidence>
<proteinExistence type="predicted"/>
<evidence type="ECO:0000313" key="3">
    <source>
        <dbReference type="Proteomes" id="UP000253940"/>
    </source>
</evidence>
<keyword evidence="3" id="KW-1185">Reference proteome</keyword>
<evidence type="ECO:0000256" key="1">
    <source>
        <dbReference type="SAM" id="MobiDB-lite"/>
    </source>
</evidence>
<dbReference type="EMBL" id="CP031222">
    <property type="protein sequence ID" value="AXI03621.1"/>
    <property type="molecule type" value="Genomic_DNA"/>
</dbReference>
<dbReference type="Proteomes" id="UP000253940">
    <property type="component" value="Chromosome"/>
</dbReference>
<gene>
    <name evidence="2" type="ORF">HYN46_12740</name>
</gene>
<name>A0A345P8L2_9GAMM</name>
<reference evidence="2 3" key="1">
    <citation type="submission" date="2018-07" db="EMBL/GenBank/DDBJ databases">
        <title>Genome sequencing of Moraxellaceae gen. HYN0046.</title>
        <authorList>
            <person name="Kim M."/>
            <person name="Yi H."/>
        </authorList>
    </citation>
    <scope>NUCLEOTIDE SEQUENCE [LARGE SCALE GENOMIC DNA]</scope>
    <source>
        <strain evidence="2 3">HYN0046</strain>
    </source>
</reference>